<feature type="compositionally biased region" description="Low complexity" evidence="4">
    <location>
        <begin position="119"/>
        <end position="139"/>
    </location>
</feature>
<dbReference type="GO" id="GO:0005737">
    <property type="term" value="C:cytoplasm"/>
    <property type="evidence" value="ECO:0007669"/>
    <property type="project" value="TreeGrafter"/>
</dbReference>
<dbReference type="STRING" id="401625.A0A0P1BBK7"/>
<accession>A0A0P1BBK7</accession>
<dbReference type="PROSITE" id="PS51897">
    <property type="entry name" value="ANNEXIN_2"/>
    <property type="match status" value="2"/>
</dbReference>
<proteinExistence type="inferred from homology"/>
<dbReference type="GO" id="GO:0001786">
    <property type="term" value="F:phosphatidylserine binding"/>
    <property type="evidence" value="ECO:0007669"/>
    <property type="project" value="TreeGrafter"/>
</dbReference>
<dbReference type="PRINTS" id="PR00196">
    <property type="entry name" value="ANNEXIN"/>
</dbReference>
<dbReference type="GO" id="GO:0005886">
    <property type="term" value="C:plasma membrane"/>
    <property type="evidence" value="ECO:0007669"/>
    <property type="project" value="TreeGrafter"/>
</dbReference>
<name>A0A0P1BBK7_9BASI</name>
<sequence>MSGYGAPPAGGGFYPPAQGSYPSQGAAAGYPPAGTYPPQGAYPSATHGGYPAPGGAPYGNPYGPPAHPPAPGQAYPYGGAGSAPPPPPQAPYGGGYAPPPPQHGHGHHHSHSHGHSHSQGHAAYAAPPQQGGAYYYNGIPVPPPPGAPPAPPPAGIDGAQLAESVRKATKGFGTDEKLLISTIAPLDAFQVDALSKSFKSISGKEIVKVLEKETSGWFEYALRLKVLGPLAGDCWLLNRACDGAGTHEDLLNEVLLARSNADMWALKQAYKSIYGKDLERVVDGELSVKTKRMFSMAMNGNRTEENVPPNPSDIARDVQALKSAARGMGTDEITICSILVGRSQAQLVAIAREYQHKHGALSSMVRSEFSGHMRDALLFIADGAERGGQGIERDAQLLETAMAGMGTKDERLTYRLIRLHWNRHRFNEVKMAYAGLVNKKGLRSRVAGETSGDYGRFLEALVGH</sequence>
<dbReference type="SMART" id="SM00335">
    <property type="entry name" value="ANX"/>
    <property type="match status" value="3"/>
</dbReference>
<feature type="region of interest" description="Disordered" evidence="4">
    <location>
        <begin position="1"/>
        <end position="157"/>
    </location>
</feature>
<dbReference type="Proteomes" id="UP000054845">
    <property type="component" value="Unassembled WGS sequence"/>
</dbReference>
<dbReference type="PANTHER" id="PTHR10502:SF102">
    <property type="entry name" value="ANNEXIN B11"/>
    <property type="match status" value="1"/>
</dbReference>
<evidence type="ECO:0000256" key="2">
    <source>
        <dbReference type="ARBA" id="ARBA00022737"/>
    </source>
</evidence>
<dbReference type="InterPro" id="IPR037104">
    <property type="entry name" value="Annexin_sf"/>
</dbReference>
<feature type="compositionally biased region" description="Pro residues" evidence="4">
    <location>
        <begin position="140"/>
        <end position="154"/>
    </location>
</feature>
<dbReference type="GO" id="GO:0005509">
    <property type="term" value="F:calcium ion binding"/>
    <property type="evidence" value="ECO:0007669"/>
    <property type="project" value="InterPro"/>
</dbReference>
<evidence type="ECO:0000313" key="5">
    <source>
        <dbReference type="EMBL" id="CEH12661.1"/>
    </source>
</evidence>
<dbReference type="Pfam" id="PF00191">
    <property type="entry name" value="Annexin"/>
    <property type="match status" value="3"/>
</dbReference>
<dbReference type="PRINTS" id="PR01813">
    <property type="entry name" value="ANNEXINFUNGI"/>
</dbReference>
<comment type="similarity">
    <text evidence="1">Belongs to the annexin family.</text>
</comment>
<evidence type="ECO:0000313" key="6">
    <source>
        <dbReference type="Proteomes" id="UP000054845"/>
    </source>
</evidence>
<feature type="compositionally biased region" description="Low complexity" evidence="4">
    <location>
        <begin position="14"/>
        <end position="61"/>
    </location>
</feature>
<keyword evidence="6" id="KW-1185">Reference proteome</keyword>
<keyword evidence="2" id="KW-0677">Repeat</keyword>
<dbReference type="InterPro" id="IPR018502">
    <property type="entry name" value="Annexin_repeat"/>
</dbReference>
<dbReference type="Gene3D" id="1.10.220.10">
    <property type="entry name" value="Annexin"/>
    <property type="match status" value="4"/>
</dbReference>
<dbReference type="GO" id="GO:0005544">
    <property type="term" value="F:calcium-dependent phospholipid binding"/>
    <property type="evidence" value="ECO:0007669"/>
    <property type="project" value="InterPro"/>
</dbReference>
<dbReference type="EMBL" id="CCYA01000181">
    <property type="protein sequence ID" value="CEH12661.1"/>
    <property type="molecule type" value="Genomic_DNA"/>
</dbReference>
<dbReference type="GO" id="GO:0012506">
    <property type="term" value="C:vesicle membrane"/>
    <property type="evidence" value="ECO:0007669"/>
    <property type="project" value="TreeGrafter"/>
</dbReference>
<evidence type="ECO:0000256" key="3">
    <source>
        <dbReference type="ARBA" id="ARBA00023216"/>
    </source>
</evidence>
<dbReference type="GO" id="GO:0005634">
    <property type="term" value="C:nucleus"/>
    <property type="evidence" value="ECO:0007669"/>
    <property type="project" value="TreeGrafter"/>
</dbReference>
<keyword evidence="3" id="KW-0041">Annexin</keyword>
<dbReference type="InterPro" id="IPR001464">
    <property type="entry name" value="Annexin"/>
</dbReference>
<protein>
    <submittedName>
        <fullName evidence="5">Annexin</fullName>
    </submittedName>
</protein>
<dbReference type="AlphaFoldDB" id="A0A0P1BBK7"/>
<feature type="compositionally biased region" description="Basic residues" evidence="4">
    <location>
        <begin position="104"/>
        <end position="118"/>
    </location>
</feature>
<dbReference type="InterPro" id="IPR009117">
    <property type="entry name" value="ANX14"/>
</dbReference>
<evidence type="ECO:0000256" key="4">
    <source>
        <dbReference type="SAM" id="MobiDB-lite"/>
    </source>
</evidence>
<organism evidence="5 6">
    <name type="scientific">Ceraceosorus bombacis</name>
    <dbReference type="NCBI Taxonomy" id="401625"/>
    <lineage>
        <taxon>Eukaryota</taxon>
        <taxon>Fungi</taxon>
        <taxon>Dikarya</taxon>
        <taxon>Basidiomycota</taxon>
        <taxon>Ustilaginomycotina</taxon>
        <taxon>Exobasidiomycetes</taxon>
        <taxon>Ceraceosorales</taxon>
        <taxon>Ceraceosoraceae</taxon>
        <taxon>Ceraceosorus</taxon>
    </lineage>
</organism>
<feature type="compositionally biased region" description="Pro residues" evidence="4">
    <location>
        <begin position="62"/>
        <end position="71"/>
    </location>
</feature>
<dbReference type="SUPFAM" id="SSF47874">
    <property type="entry name" value="Annexin"/>
    <property type="match status" value="1"/>
</dbReference>
<reference evidence="5 6" key="1">
    <citation type="submission" date="2014-09" db="EMBL/GenBank/DDBJ databases">
        <authorList>
            <person name="Magalhaes I.L.F."/>
            <person name="Oliveira U."/>
            <person name="Santos F.R."/>
            <person name="Vidigal T.H.D.A."/>
            <person name="Brescovit A.D."/>
            <person name="Santos A.J."/>
        </authorList>
    </citation>
    <scope>NUCLEOTIDE SEQUENCE [LARGE SCALE GENOMIC DNA]</scope>
</reference>
<dbReference type="PANTHER" id="PTHR10502">
    <property type="entry name" value="ANNEXIN"/>
    <property type="match status" value="1"/>
</dbReference>
<evidence type="ECO:0000256" key="1">
    <source>
        <dbReference type="ARBA" id="ARBA00007831"/>
    </source>
</evidence>
<dbReference type="OrthoDB" id="37886at2759"/>